<evidence type="ECO:0000256" key="1">
    <source>
        <dbReference type="SAM" id="MobiDB-lite"/>
    </source>
</evidence>
<proteinExistence type="predicted"/>
<evidence type="ECO:0000313" key="2">
    <source>
        <dbReference type="EMBL" id="KAK9931509.1"/>
    </source>
</evidence>
<reference evidence="2 3" key="1">
    <citation type="journal article" date="2023" name="G3 (Bethesda)">
        <title>A chromosome-length genome assembly and annotation of blackberry (Rubus argutus, cv. 'Hillquist').</title>
        <authorList>
            <person name="Bruna T."/>
            <person name="Aryal R."/>
            <person name="Dudchenko O."/>
            <person name="Sargent D.J."/>
            <person name="Mead D."/>
            <person name="Buti M."/>
            <person name="Cavallini A."/>
            <person name="Hytonen T."/>
            <person name="Andres J."/>
            <person name="Pham M."/>
            <person name="Weisz D."/>
            <person name="Mascagni F."/>
            <person name="Usai G."/>
            <person name="Natali L."/>
            <person name="Bassil N."/>
            <person name="Fernandez G.E."/>
            <person name="Lomsadze A."/>
            <person name="Armour M."/>
            <person name="Olukolu B."/>
            <person name="Poorten T."/>
            <person name="Britton C."/>
            <person name="Davik J."/>
            <person name="Ashrafi H."/>
            <person name="Aiden E.L."/>
            <person name="Borodovsky M."/>
            <person name="Worthington M."/>
        </authorList>
    </citation>
    <scope>NUCLEOTIDE SEQUENCE [LARGE SCALE GENOMIC DNA]</scope>
    <source>
        <strain evidence="2">PI 553951</strain>
    </source>
</reference>
<name>A0AAW1X5F0_RUBAR</name>
<evidence type="ECO:0000313" key="3">
    <source>
        <dbReference type="Proteomes" id="UP001457282"/>
    </source>
</evidence>
<gene>
    <name evidence="2" type="ORF">M0R45_018783</name>
</gene>
<dbReference type="AlphaFoldDB" id="A0AAW1X5F0"/>
<protein>
    <submittedName>
        <fullName evidence="2">Uncharacterized protein</fullName>
    </submittedName>
</protein>
<feature type="compositionally biased region" description="Basic and acidic residues" evidence="1">
    <location>
        <begin position="233"/>
        <end position="248"/>
    </location>
</feature>
<dbReference type="Proteomes" id="UP001457282">
    <property type="component" value="Unassembled WGS sequence"/>
</dbReference>
<dbReference type="EMBL" id="JBEDUW010000004">
    <property type="protein sequence ID" value="KAK9931509.1"/>
    <property type="molecule type" value="Genomic_DNA"/>
</dbReference>
<comment type="caution">
    <text evidence="2">The sequence shown here is derived from an EMBL/GenBank/DDBJ whole genome shotgun (WGS) entry which is preliminary data.</text>
</comment>
<accession>A0AAW1X5F0</accession>
<feature type="compositionally biased region" description="Polar residues" evidence="1">
    <location>
        <begin position="199"/>
        <end position="209"/>
    </location>
</feature>
<keyword evidence="3" id="KW-1185">Reference proteome</keyword>
<sequence>MEVYAPNYFARQLGFCQAIPAPLISSVNHFTSWRRNLKTLATVEGISELGDSDPGLSYICNTAKVHSVSGYEAWFDDVNKVFFSSSHLGRFIMLFEKLPGIGALQAEYMIAPLSMRKEMIMGEQTLPTASSLASDVVKAKLTNSIQTDQDFIRRGHEKLRQEKLAEAKAKLAASKTATSQVVRKLAMPKHSSLAQMTLQSSHMMEQTTSGRKRTIETPDSSSQRKRRAKEHVRRPCHESDGERVSTDKDVEKEVAADAMTRRESRARIAQMVIYLIPFKMDLGNVPTAQRSRRDHQPSSQVVIEKVVQINPPQPEETEIHTAVSMSLRESTTPIVKDQAQQYESLSLVPLSIIETDQTIQNISAVPPHRQAKANVVNLSTPDTPSPHDIYSELEVQAIEASNAELIEMNFPTQNAEIPNVEPSDVHFGINTVTVFEDQVDQLPQQEVNVGTENLLLNSSAQAIFPLIEQGSCSRVVGSSSQSTSDLRNWAKEHFFMKDPSDKLTDRECDAIRFLRNLKGESLSKEQELQAREAIYLLSTNPESSINQILDYARESLDLIPSNRDLF</sequence>
<organism evidence="2 3">
    <name type="scientific">Rubus argutus</name>
    <name type="common">Southern blackberry</name>
    <dbReference type="NCBI Taxonomy" id="59490"/>
    <lineage>
        <taxon>Eukaryota</taxon>
        <taxon>Viridiplantae</taxon>
        <taxon>Streptophyta</taxon>
        <taxon>Embryophyta</taxon>
        <taxon>Tracheophyta</taxon>
        <taxon>Spermatophyta</taxon>
        <taxon>Magnoliopsida</taxon>
        <taxon>eudicotyledons</taxon>
        <taxon>Gunneridae</taxon>
        <taxon>Pentapetalae</taxon>
        <taxon>rosids</taxon>
        <taxon>fabids</taxon>
        <taxon>Rosales</taxon>
        <taxon>Rosaceae</taxon>
        <taxon>Rosoideae</taxon>
        <taxon>Rosoideae incertae sedis</taxon>
        <taxon>Rubus</taxon>
    </lineage>
</organism>
<feature type="compositionally biased region" description="Basic residues" evidence="1">
    <location>
        <begin position="223"/>
        <end position="232"/>
    </location>
</feature>
<feature type="region of interest" description="Disordered" evidence="1">
    <location>
        <begin position="199"/>
        <end position="248"/>
    </location>
</feature>